<feature type="compositionally biased region" description="Acidic residues" evidence="1">
    <location>
        <begin position="107"/>
        <end position="123"/>
    </location>
</feature>
<reference evidence="2 3" key="1">
    <citation type="submission" date="2019-02" db="EMBL/GenBank/DDBJ databases">
        <title>Genome sequencing of the rare red list fungi Hericium alpestre (H. flagellum).</title>
        <authorList>
            <person name="Buettner E."/>
            <person name="Kellner H."/>
        </authorList>
    </citation>
    <scope>NUCLEOTIDE SEQUENCE [LARGE SCALE GENOMIC DNA]</scope>
    <source>
        <strain evidence="2 3">DSM 108284</strain>
    </source>
</reference>
<feature type="region of interest" description="Disordered" evidence="1">
    <location>
        <begin position="146"/>
        <end position="223"/>
    </location>
</feature>
<feature type="compositionally biased region" description="Acidic residues" evidence="1">
    <location>
        <begin position="146"/>
        <end position="157"/>
    </location>
</feature>
<dbReference type="Proteomes" id="UP000298061">
    <property type="component" value="Unassembled WGS sequence"/>
</dbReference>
<organism evidence="2 3">
    <name type="scientific">Hericium alpestre</name>
    <dbReference type="NCBI Taxonomy" id="135208"/>
    <lineage>
        <taxon>Eukaryota</taxon>
        <taxon>Fungi</taxon>
        <taxon>Dikarya</taxon>
        <taxon>Basidiomycota</taxon>
        <taxon>Agaricomycotina</taxon>
        <taxon>Agaricomycetes</taxon>
        <taxon>Russulales</taxon>
        <taxon>Hericiaceae</taxon>
        <taxon>Hericium</taxon>
    </lineage>
</organism>
<feature type="region of interest" description="Disordered" evidence="1">
    <location>
        <begin position="23"/>
        <end position="42"/>
    </location>
</feature>
<proteinExistence type="predicted"/>
<dbReference type="OrthoDB" id="2565072at2759"/>
<name>A0A4Y9ZRF2_9AGAM</name>
<feature type="compositionally biased region" description="Polar residues" evidence="1">
    <location>
        <begin position="181"/>
        <end position="200"/>
    </location>
</feature>
<dbReference type="AlphaFoldDB" id="A0A4Y9ZRF2"/>
<protein>
    <submittedName>
        <fullName evidence="2">Uncharacterized protein</fullName>
    </submittedName>
</protein>
<evidence type="ECO:0000313" key="3">
    <source>
        <dbReference type="Proteomes" id="UP000298061"/>
    </source>
</evidence>
<feature type="compositionally biased region" description="Low complexity" evidence="1">
    <location>
        <begin position="212"/>
        <end position="223"/>
    </location>
</feature>
<evidence type="ECO:0000313" key="2">
    <source>
        <dbReference type="EMBL" id="TFY76820.1"/>
    </source>
</evidence>
<feature type="region of interest" description="Disordered" evidence="1">
    <location>
        <begin position="64"/>
        <end position="123"/>
    </location>
</feature>
<feature type="compositionally biased region" description="Basic and acidic residues" evidence="1">
    <location>
        <begin position="70"/>
        <end position="84"/>
    </location>
</feature>
<dbReference type="EMBL" id="SFCI01001080">
    <property type="protein sequence ID" value="TFY76820.1"/>
    <property type="molecule type" value="Genomic_DNA"/>
</dbReference>
<feature type="compositionally biased region" description="Polar residues" evidence="1">
    <location>
        <begin position="28"/>
        <end position="37"/>
    </location>
</feature>
<accession>A0A4Y9ZRF2</accession>
<evidence type="ECO:0000256" key="1">
    <source>
        <dbReference type="SAM" id="MobiDB-lite"/>
    </source>
</evidence>
<sequence length="223" mass="25318">MMHDDHLRRLLDQRAARADFHHGRFPSITESSDSPSIYSHAHFSPRPIDRAELDAHTSAFNFAIPSQYRGPHEPRAHIDRDRLNDPSASTLDLDDDSTSSRPNSQTYDDDVLSPEQPEDEEEEVVRMSMLGPKMRMYSPAPWEMEEDTVEEAEEPEDDARSFVSKRGKVRNKGEGFMKGFNLSSLNGRNQSASRPSTESRFSGKEKKYFETSSSYISSSGTLQ</sequence>
<comment type="caution">
    <text evidence="2">The sequence shown here is derived from an EMBL/GenBank/DDBJ whole genome shotgun (WGS) entry which is preliminary data.</text>
</comment>
<keyword evidence="3" id="KW-1185">Reference proteome</keyword>
<gene>
    <name evidence="2" type="ORF">EWM64_g7191</name>
</gene>